<reference evidence="11 12" key="1">
    <citation type="journal article" date="2018" name="Nat. Biotechnol.">
        <title>A standardized bacterial taxonomy based on genome phylogeny substantially revises the tree of life.</title>
        <authorList>
            <person name="Parks D.H."/>
            <person name="Chuvochina M."/>
            <person name="Waite D.W."/>
            <person name="Rinke C."/>
            <person name="Skarshewski A."/>
            <person name="Chaumeil P.A."/>
            <person name="Hugenholtz P."/>
        </authorList>
    </citation>
    <scope>NUCLEOTIDE SEQUENCE [LARGE SCALE GENOMIC DNA]</scope>
    <source>
        <strain evidence="11">UBA9669</strain>
    </source>
</reference>
<name>A0A3D2SPK9_9GAMM</name>
<gene>
    <name evidence="11" type="ORF">DHW29_07700</name>
</gene>
<dbReference type="InterPro" id="IPR029787">
    <property type="entry name" value="Nucleotide_cyclase"/>
</dbReference>
<keyword evidence="6 9" id="KW-1133">Transmembrane helix</keyword>
<evidence type="ECO:0000256" key="1">
    <source>
        <dbReference type="ARBA" id="ARBA00001946"/>
    </source>
</evidence>
<evidence type="ECO:0000313" key="12">
    <source>
        <dbReference type="Proteomes" id="UP000263596"/>
    </source>
</evidence>
<dbReference type="GO" id="GO:1902201">
    <property type="term" value="P:negative regulation of bacterial-type flagellum-dependent cell motility"/>
    <property type="evidence" value="ECO:0007669"/>
    <property type="project" value="TreeGrafter"/>
</dbReference>
<evidence type="ECO:0000259" key="10">
    <source>
        <dbReference type="PROSITE" id="PS50887"/>
    </source>
</evidence>
<feature type="transmembrane region" description="Helical" evidence="9">
    <location>
        <begin position="295"/>
        <end position="315"/>
    </location>
</feature>
<dbReference type="InterPro" id="IPR033479">
    <property type="entry name" value="dCache_1"/>
</dbReference>
<feature type="domain" description="GGDEF" evidence="10">
    <location>
        <begin position="405"/>
        <end position="532"/>
    </location>
</feature>
<evidence type="ECO:0000256" key="9">
    <source>
        <dbReference type="SAM" id="Phobius"/>
    </source>
</evidence>
<dbReference type="Gene3D" id="3.30.450.20">
    <property type="entry name" value="PAS domain"/>
    <property type="match status" value="1"/>
</dbReference>
<proteinExistence type="predicted"/>
<sequence length="532" mass="60941">MQSQIFFYSMIFKQLIHSLQLNLRKLILLLAIFSVISLFIISLLVSYYIQKNQLINNSLSVNMEYASKIAKGTNSHFKMMLKELDYSAKLLGQSFGNEQVMQAEVDRLKFQSDYFNSVIVSDRNGNIRSFAPEQLNLNKKVVNHTLGFEMSLKNQSTVVTPPYSSITKNLIVFLSQPIFDQNHQYLGFIGAAIYLKKDNILNELLTMKYGYKKSYMYVIDSNQHIIFHPDEKRIGTLDTQNSELSTMLKEKNGKIQIKDGSGEDNLAGFASIPTTQWIVISQQPTRELLAQASSIIVKIIAGMLFFYVFIFFIVWRISYLISAPLAQLAKMASHLNATTTEHKIKEIDPWYYEVLKFKLSLLLSSQQFKQKISELNFYVNTDPLTGFYNRRGMELFLDEFIKSETHFFVIALDIDHFKKVNDVYGHENGDLVLKIVAEKIKENSRDIDACCRIGGEEFIILAPAIDSSTGLIIAERIREAIENTVIPEVGKVTISIGLAYWPNSSKDIKRVFRVADEKLYEAKAEGRNRVQY</sequence>
<dbReference type="Pfam" id="PF00990">
    <property type="entry name" value="GGDEF"/>
    <property type="match status" value="1"/>
</dbReference>
<keyword evidence="7 9" id="KW-0472">Membrane</keyword>
<comment type="caution">
    <text evidence="11">The sequence shown here is derived from an EMBL/GenBank/DDBJ whole genome shotgun (WGS) entry which is preliminary data.</text>
</comment>
<dbReference type="NCBIfam" id="TIGR00254">
    <property type="entry name" value="GGDEF"/>
    <property type="match status" value="1"/>
</dbReference>
<evidence type="ECO:0000256" key="7">
    <source>
        <dbReference type="ARBA" id="ARBA00023136"/>
    </source>
</evidence>
<dbReference type="Gene3D" id="3.30.70.270">
    <property type="match status" value="1"/>
</dbReference>
<evidence type="ECO:0000256" key="5">
    <source>
        <dbReference type="ARBA" id="ARBA00022692"/>
    </source>
</evidence>
<comment type="subcellular location">
    <subcellularLocation>
        <location evidence="2">Cell membrane</location>
        <topology evidence="2">Multi-pass membrane protein</topology>
    </subcellularLocation>
</comment>
<dbReference type="PROSITE" id="PS50887">
    <property type="entry name" value="GGDEF"/>
    <property type="match status" value="1"/>
</dbReference>
<dbReference type="EC" id="2.7.7.65" evidence="3"/>
<feature type="transmembrane region" description="Helical" evidence="9">
    <location>
        <begin position="26"/>
        <end position="49"/>
    </location>
</feature>
<dbReference type="GO" id="GO:0005886">
    <property type="term" value="C:plasma membrane"/>
    <property type="evidence" value="ECO:0007669"/>
    <property type="project" value="UniProtKB-SubCell"/>
</dbReference>
<evidence type="ECO:0000313" key="11">
    <source>
        <dbReference type="EMBL" id="HCK30070.1"/>
    </source>
</evidence>
<evidence type="ECO:0000256" key="3">
    <source>
        <dbReference type="ARBA" id="ARBA00012528"/>
    </source>
</evidence>
<evidence type="ECO:0000256" key="2">
    <source>
        <dbReference type="ARBA" id="ARBA00004651"/>
    </source>
</evidence>
<dbReference type="InterPro" id="IPR000160">
    <property type="entry name" value="GGDEF_dom"/>
</dbReference>
<protein>
    <recommendedName>
        <fullName evidence="3">diguanylate cyclase</fullName>
        <ecNumber evidence="3">2.7.7.65</ecNumber>
    </recommendedName>
</protein>
<dbReference type="SMART" id="SM00267">
    <property type="entry name" value="GGDEF"/>
    <property type="match status" value="1"/>
</dbReference>
<accession>A0A3D2SPK9</accession>
<dbReference type="CDD" id="cd18773">
    <property type="entry name" value="PDC1_HK_sensor"/>
    <property type="match status" value="1"/>
</dbReference>
<dbReference type="PANTHER" id="PTHR45138">
    <property type="entry name" value="REGULATORY COMPONENTS OF SENSORY TRANSDUCTION SYSTEM"/>
    <property type="match status" value="1"/>
</dbReference>
<dbReference type="SUPFAM" id="SSF103190">
    <property type="entry name" value="Sensory domain-like"/>
    <property type="match status" value="1"/>
</dbReference>
<dbReference type="Proteomes" id="UP000263596">
    <property type="component" value="Unassembled WGS sequence"/>
</dbReference>
<keyword evidence="4" id="KW-1003">Cell membrane</keyword>
<dbReference type="CDD" id="cd12912">
    <property type="entry name" value="PDC2_MCP_like"/>
    <property type="match status" value="1"/>
</dbReference>
<dbReference type="InterPro" id="IPR043128">
    <property type="entry name" value="Rev_trsase/Diguanyl_cyclase"/>
</dbReference>
<dbReference type="InterPro" id="IPR029151">
    <property type="entry name" value="Sensor-like_sf"/>
</dbReference>
<dbReference type="GO" id="GO:0052621">
    <property type="term" value="F:diguanylate cyclase activity"/>
    <property type="evidence" value="ECO:0007669"/>
    <property type="project" value="UniProtKB-EC"/>
</dbReference>
<dbReference type="PANTHER" id="PTHR45138:SF9">
    <property type="entry name" value="DIGUANYLATE CYCLASE DGCM-RELATED"/>
    <property type="match status" value="1"/>
</dbReference>
<comment type="catalytic activity">
    <reaction evidence="8">
        <text>2 GTP = 3',3'-c-di-GMP + 2 diphosphate</text>
        <dbReference type="Rhea" id="RHEA:24898"/>
        <dbReference type="ChEBI" id="CHEBI:33019"/>
        <dbReference type="ChEBI" id="CHEBI:37565"/>
        <dbReference type="ChEBI" id="CHEBI:58805"/>
        <dbReference type="EC" id="2.7.7.65"/>
    </reaction>
</comment>
<comment type="cofactor">
    <cofactor evidence="1">
        <name>Mg(2+)</name>
        <dbReference type="ChEBI" id="CHEBI:18420"/>
    </cofactor>
</comment>
<keyword evidence="5 9" id="KW-0812">Transmembrane</keyword>
<dbReference type="SUPFAM" id="SSF55073">
    <property type="entry name" value="Nucleotide cyclase"/>
    <property type="match status" value="1"/>
</dbReference>
<dbReference type="FunFam" id="3.30.70.270:FF:000001">
    <property type="entry name" value="Diguanylate cyclase domain protein"/>
    <property type="match status" value="1"/>
</dbReference>
<dbReference type="GO" id="GO:0043709">
    <property type="term" value="P:cell adhesion involved in single-species biofilm formation"/>
    <property type="evidence" value="ECO:0007669"/>
    <property type="project" value="TreeGrafter"/>
</dbReference>
<dbReference type="Pfam" id="PF02743">
    <property type="entry name" value="dCache_1"/>
    <property type="match status" value="1"/>
</dbReference>
<dbReference type="InterPro" id="IPR050469">
    <property type="entry name" value="Diguanylate_Cyclase"/>
</dbReference>
<dbReference type="EMBL" id="DPVE01000139">
    <property type="protein sequence ID" value="HCK30070.1"/>
    <property type="molecule type" value="Genomic_DNA"/>
</dbReference>
<evidence type="ECO:0000256" key="4">
    <source>
        <dbReference type="ARBA" id="ARBA00022475"/>
    </source>
</evidence>
<evidence type="ECO:0000256" key="6">
    <source>
        <dbReference type="ARBA" id="ARBA00022989"/>
    </source>
</evidence>
<organism evidence="11 12">
    <name type="scientific">Acinetobacter ursingii</name>
    <dbReference type="NCBI Taxonomy" id="108980"/>
    <lineage>
        <taxon>Bacteria</taxon>
        <taxon>Pseudomonadati</taxon>
        <taxon>Pseudomonadota</taxon>
        <taxon>Gammaproteobacteria</taxon>
        <taxon>Moraxellales</taxon>
        <taxon>Moraxellaceae</taxon>
        <taxon>Acinetobacter</taxon>
    </lineage>
</organism>
<dbReference type="CDD" id="cd01949">
    <property type="entry name" value="GGDEF"/>
    <property type="match status" value="1"/>
</dbReference>
<dbReference type="AlphaFoldDB" id="A0A3D2SPK9"/>
<evidence type="ECO:0000256" key="8">
    <source>
        <dbReference type="ARBA" id="ARBA00034247"/>
    </source>
</evidence>